<dbReference type="EMBL" id="CP014854">
    <property type="protein sequence ID" value="ASI99679.1"/>
    <property type="molecule type" value="Genomic_DNA"/>
</dbReference>
<reference evidence="2 3" key="1">
    <citation type="submission" date="2016-03" db="EMBL/GenBank/DDBJ databases">
        <title>Complete genome sequence of Thermococcus celer.</title>
        <authorList>
            <person name="Oger P.M."/>
        </authorList>
    </citation>
    <scope>NUCLEOTIDE SEQUENCE [LARGE SCALE GENOMIC DNA]</scope>
    <source>
        <strain evidence="2 3">Vu 13</strain>
    </source>
</reference>
<protein>
    <submittedName>
        <fullName evidence="2">Uncharacterized protein</fullName>
    </submittedName>
</protein>
<name>A0A218P436_THECE</name>
<keyword evidence="3" id="KW-1185">Reference proteome</keyword>
<proteinExistence type="predicted"/>
<dbReference type="Proteomes" id="UP000197156">
    <property type="component" value="Chromosome"/>
</dbReference>
<evidence type="ECO:0000313" key="3">
    <source>
        <dbReference type="Proteomes" id="UP000197156"/>
    </source>
</evidence>
<gene>
    <name evidence="2" type="ORF">A3L02_08965</name>
</gene>
<dbReference type="AlphaFoldDB" id="A0A218P436"/>
<evidence type="ECO:0000256" key="1">
    <source>
        <dbReference type="SAM" id="Phobius"/>
    </source>
</evidence>
<dbReference type="KEGG" id="tce:A3L02_08965"/>
<feature type="transmembrane region" description="Helical" evidence="1">
    <location>
        <begin position="354"/>
        <end position="374"/>
    </location>
</feature>
<organism evidence="2 3">
    <name type="scientific">Thermococcus celer Vu 13 = JCM 8558</name>
    <dbReference type="NCBI Taxonomy" id="1293037"/>
    <lineage>
        <taxon>Archaea</taxon>
        <taxon>Methanobacteriati</taxon>
        <taxon>Methanobacteriota</taxon>
        <taxon>Thermococci</taxon>
        <taxon>Thermococcales</taxon>
        <taxon>Thermococcaceae</taxon>
        <taxon>Thermococcus</taxon>
    </lineage>
</organism>
<accession>A0A218P436</accession>
<keyword evidence="1" id="KW-0472">Membrane</keyword>
<keyword evidence="1" id="KW-1133">Transmembrane helix</keyword>
<sequence length="540" mass="59065">MLVCTEGPANSLPVLPNSSPDDIIVWYNGTYYVPLVSEDGEVRTIRGISPGSVTIDTDTPLVFMTYNQSVTLEFRESSDNGVAHIHTSLPLKEESFRISGGYRIYRYSIGPVDPSQKPGYYPLFVTVKSGRGTAALLMWVALLKKPVVEITDYPAVVEGNGSLAITVAGTVRYPDGRPVESGVVWVTLNETKGKPGVQLGRGTVRHGRFIVNGTLEPGLPPGRYHVIAYYRGYEAYPSNSDPTIVVRRKPQLSVEIINSTLRLYLHWRNVPLANETLNVSIGSGVVTLKTDGEGYATLNLSGVRADSTNIVYGGNRYYLPLNETVPLSTGEGGTSSTPILQKLLKLLKRSSRTFGGLFILLAAAALVSAGYSAYSKKKTGNRAYHPSRKESPGGSVDFLEPSRRVFLPDETVRVALSSEGELFLDGEYLGAGKEFTLRPGEGRHVLSAGKGELELYVLPPREAIIKAYELHFLPFVYSSGVSGRNVTPIEIERLLVRRGFDENSLRSVTRPFILAKYSEHTVGEKEFFDLIKGLRGLGVV</sequence>
<evidence type="ECO:0000313" key="2">
    <source>
        <dbReference type="EMBL" id="ASI99679.1"/>
    </source>
</evidence>
<keyword evidence="1" id="KW-0812">Transmembrane</keyword>